<accession>A0ABM8IEA2</accession>
<gene>
    <name evidence="2" type="ORF">BSYN_25290</name>
</gene>
<sequence length="254" mass="28959">MERSSVLKLIADFFQPLYRQGPGGRNETLKALSFLSPSCLSRELKIADIGCGTGAQTLVLAENTKGTITAIDFLPEMLDGLNARMKLHGFQDRVASLLVSMDNLPFNENELDLIWAEGSIFGIGFNRGITEWKKYLKTGGLIAVTEMSWLTINRSFEIEQYLTSCYSEVDLVSSKIRQMESAGYLPVANFVLPETCWTINYYKLVQGRFNSFLKEQRYSEEAKQFVGMMKEEIDYYEKYKAYYGYVFYIGKKIG</sequence>
<dbReference type="GO" id="GO:0032259">
    <property type="term" value="P:methylation"/>
    <property type="evidence" value="ECO:0007669"/>
    <property type="project" value="UniProtKB-KW"/>
</dbReference>
<dbReference type="Gene3D" id="3.40.50.150">
    <property type="entry name" value="Vaccinia Virus protein VP39"/>
    <property type="match status" value="1"/>
</dbReference>
<dbReference type="RefSeq" id="WP_353331455.1">
    <property type="nucleotide sequence ID" value="NZ_AP028055.1"/>
</dbReference>
<reference evidence="2 3" key="1">
    <citation type="submission" date="2023-04" db="EMBL/GenBank/DDBJ databases">
        <title>Draft genome sequence of acteroides sedimenti strain YN3PY1.</title>
        <authorList>
            <person name="Yoshida N."/>
        </authorList>
    </citation>
    <scope>NUCLEOTIDE SEQUENCE [LARGE SCALE GENOMIC DNA]</scope>
    <source>
        <strain evidence="2 3">YN3PY1</strain>
    </source>
</reference>
<dbReference type="CDD" id="cd02440">
    <property type="entry name" value="AdoMet_MTases"/>
    <property type="match status" value="1"/>
</dbReference>
<evidence type="ECO:0000313" key="3">
    <source>
        <dbReference type="Proteomes" id="UP001496674"/>
    </source>
</evidence>
<dbReference type="EMBL" id="AP028055">
    <property type="protein sequence ID" value="BEH00265.1"/>
    <property type="molecule type" value="Genomic_DNA"/>
</dbReference>
<keyword evidence="2" id="KW-0489">Methyltransferase</keyword>
<dbReference type="Pfam" id="PF13649">
    <property type="entry name" value="Methyltransf_25"/>
    <property type="match status" value="1"/>
</dbReference>
<dbReference type="PANTHER" id="PTHR43591">
    <property type="entry name" value="METHYLTRANSFERASE"/>
    <property type="match status" value="1"/>
</dbReference>
<dbReference type="GO" id="GO:0008168">
    <property type="term" value="F:methyltransferase activity"/>
    <property type="evidence" value="ECO:0007669"/>
    <property type="project" value="UniProtKB-KW"/>
</dbReference>
<proteinExistence type="predicted"/>
<evidence type="ECO:0000259" key="1">
    <source>
        <dbReference type="Pfam" id="PF13649"/>
    </source>
</evidence>
<dbReference type="InterPro" id="IPR041698">
    <property type="entry name" value="Methyltransf_25"/>
</dbReference>
<dbReference type="InterPro" id="IPR029063">
    <property type="entry name" value="SAM-dependent_MTases_sf"/>
</dbReference>
<dbReference type="SUPFAM" id="SSF53335">
    <property type="entry name" value="S-adenosyl-L-methionine-dependent methyltransferases"/>
    <property type="match status" value="1"/>
</dbReference>
<name>A0ABM8IEA2_9BACE</name>
<feature type="domain" description="Methyltransferase" evidence="1">
    <location>
        <begin position="46"/>
        <end position="140"/>
    </location>
</feature>
<organism evidence="2 3">
    <name type="scientific">Bacteroides sedimenti</name>
    <dbReference type="NCBI Taxonomy" id="2136147"/>
    <lineage>
        <taxon>Bacteria</taxon>
        <taxon>Pseudomonadati</taxon>
        <taxon>Bacteroidota</taxon>
        <taxon>Bacteroidia</taxon>
        <taxon>Bacteroidales</taxon>
        <taxon>Bacteroidaceae</taxon>
        <taxon>Bacteroides</taxon>
    </lineage>
</organism>
<protein>
    <submittedName>
        <fullName evidence="2">Methyltransferase type 11</fullName>
    </submittedName>
</protein>
<dbReference type="Proteomes" id="UP001496674">
    <property type="component" value="Chromosome"/>
</dbReference>
<keyword evidence="2" id="KW-0808">Transferase</keyword>
<keyword evidence="3" id="KW-1185">Reference proteome</keyword>
<evidence type="ECO:0000313" key="2">
    <source>
        <dbReference type="EMBL" id="BEH00265.1"/>
    </source>
</evidence>